<comment type="cofactor">
    <cofactor evidence="2 17">
        <name>NAD(+)</name>
        <dbReference type="ChEBI" id="CHEBI:57540"/>
    </cofactor>
</comment>
<dbReference type="InterPro" id="IPR030963">
    <property type="entry name" value="DHQ_synth_fam"/>
</dbReference>
<evidence type="ECO:0000256" key="3">
    <source>
        <dbReference type="ARBA" id="ARBA00004496"/>
    </source>
</evidence>
<feature type="binding site" evidence="17">
    <location>
        <position position="243"/>
    </location>
    <ligand>
        <name>Zn(2+)</name>
        <dbReference type="ChEBI" id="CHEBI:29105"/>
    </ligand>
</feature>
<reference evidence="20 21" key="1">
    <citation type="submission" date="2020-10" db="EMBL/GenBank/DDBJ databases">
        <title>ChiBAC.</title>
        <authorList>
            <person name="Zenner C."/>
            <person name="Hitch T.C.A."/>
            <person name="Clavel T."/>
        </authorList>
    </citation>
    <scope>NUCLEOTIDE SEQUENCE [LARGE SCALE GENOMIC DNA]</scope>
    <source>
        <strain evidence="20 21">DSM 108706</strain>
    </source>
</reference>
<evidence type="ECO:0000256" key="11">
    <source>
        <dbReference type="ARBA" id="ARBA00022741"/>
    </source>
</evidence>
<evidence type="ECO:0000256" key="14">
    <source>
        <dbReference type="ARBA" id="ARBA00023141"/>
    </source>
</evidence>
<dbReference type="GO" id="GO:0003856">
    <property type="term" value="F:3-dehydroquinate synthase activity"/>
    <property type="evidence" value="ECO:0007669"/>
    <property type="project" value="UniProtKB-EC"/>
</dbReference>
<evidence type="ECO:0000313" key="20">
    <source>
        <dbReference type="EMBL" id="MBE5035589.1"/>
    </source>
</evidence>
<comment type="pathway">
    <text evidence="4 17">Metabolic intermediate biosynthesis; chorismate biosynthesis; chorismate from D-erythrose 4-phosphate and phosphoenolpyruvate: step 2/7.</text>
</comment>
<evidence type="ECO:0000256" key="5">
    <source>
        <dbReference type="ARBA" id="ARBA00005412"/>
    </source>
</evidence>
<evidence type="ECO:0000256" key="17">
    <source>
        <dbReference type="HAMAP-Rule" id="MF_00110"/>
    </source>
</evidence>
<feature type="binding site" evidence="17">
    <location>
        <position position="259"/>
    </location>
    <ligand>
        <name>Zn(2+)</name>
        <dbReference type="ChEBI" id="CHEBI:29105"/>
    </ligand>
</feature>
<dbReference type="InterPro" id="IPR016037">
    <property type="entry name" value="DHQ_synth_AroB"/>
</dbReference>
<dbReference type="InterPro" id="IPR056179">
    <property type="entry name" value="DHQS_C"/>
</dbReference>
<dbReference type="HAMAP" id="MF_00110">
    <property type="entry name" value="DHQ_synthase"/>
    <property type="match status" value="1"/>
</dbReference>
<keyword evidence="11 17" id="KW-0547">Nucleotide-binding</keyword>
<comment type="similarity">
    <text evidence="5 17">Belongs to the sugar phosphate cyclases superfamily. Dehydroquinate synthase family.</text>
</comment>
<feature type="domain" description="3-dehydroquinate synthase C-terminal" evidence="19">
    <location>
        <begin position="180"/>
        <end position="317"/>
    </location>
</feature>
<keyword evidence="10 17" id="KW-0479">Metal-binding</keyword>
<dbReference type="NCBIfam" id="TIGR01357">
    <property type="entry name" value="aroB"/>
    <property type="match status" value="1"/>
</dbReference>
<dbReference type="SUPFAM" id="SSF56796">
    <property type="entry name" value="Dehydroquinate synthase-like"/>
    <property type="match status" value="1"/>
</dbReference>
<keyword evidence="9 17" id="KW-0028">Amino-acid biosynthesis</keyword>
<dbReference type="PANTHER" id="PTHR43622:SF7">
    <property type="entry name" value="3-DEHYDROQUINATE SYNTHASE, CHLOROPLASTIC"/>
    <property type="match status" value="1"/>
</dbReference>
<evidence type="ECO:0000256" key="10">
    <source>
        <dbReference type="ARBA" id="ARBA00022723"/>
    </source>
</evidence>
<evidence type="ECO:0000256" key="8">
    <source>
        <dbReference type="ARBA" id="ARBA00022490"/>
    </source>
</evidence>
<evidence type="ECO:0000259" key="18">
    <source>
        <dbReference type="Pfam" id="PF01761"/>
    </source>
</evidence>
<evidence type="ECO:0000256" key="1">
    <source>
        <dbReference type="ARBA" id="ARBA00001393"/>
    </source>
</evidence>
<comment type="caution">
    <text evidence="20">The sequence shown here is derived from an EMBL/GenBank/DDBJ whole genome shotgun (WGS) entry which is preliminary data.</text>
</comment>
<dbReference type="Gene3D" id="3.40.50.1970">
    <property type="match status" value="1"/>
</dbReference>
<comment type="function">
    <text evidence="17">Catalyzes the conversion of 3-deoxy-D-arabino-heptulosonate 7-phosphate (DAHP) to dehydroquinate (DHQ).</text>
</comment>
<sequence length="362" mass="39566">MIINVNTSKAYEIEIKKHLLDETGPRISRLFRPAKCCIITDENVHRLYTGKVEKSLKAAGFEVHKIVFSPGESTKNMNNLFRILRYLASEGFTSSDFIIALGGGVIGDLTGFAAAIYMRGISYIQMPTSLLAMVDSSVGGKTAIDLPEGKNLAGAFWQPEAVYMDTACLETLSKSQLQCGIIEMIKAAVILDPSLFELFNTHKPQELGSFIEDAIIKSVGIKKRIVETDENEKGIRKVLNLGHTIGHSVEKLSSYNISHGHAVASGLMIAAGMAKAGGWAEENLVERLFPLYEKYGFKADYGYSPAELAKGALSDKKRRGDIISLVIPKAMGNVTVKDIHISRLEDLIAAGLELIRKRSSAE</sequence>
<evidence type="ECO:0000259" key="19">
    <source>
        <dbReference type="Pfam" id="PF24621"/>
    </source>
</evidence>
<comment type="subcellular location">
    <subcellularLocation>
        <location evidence="3 17">Cytoplasm</location>
    </subcellularLocation>
</comment>
<evidence type="ECO:0000256" key="2">
    <source>
        <dbReference type="ARBA" id="ARBA00001911"/>
    </source>
</evidence>
<keyword evidence="8 17" id="KW-0963">Cytoplasm</keyword>
<evidence type="ECO:0000256" key="4">
    <source>
        <dbReference type="ARBA" id="ARBA00004661"/>
    </source>
</evidence>
<feature type="binding site" evidence="17">
    <location>
        <position position="141"/>
    </location>
    <ligand>
        <name>NAD(+)</name>
        <dbReference type="ChEBI" id="CHEBI:57540"/>
    </ligand>
</feature>
<dbReference type="Gene3D" id="1.20.1090.10">
    <property type="entry name" value="Dehydroquinate synthase-like - alpha domain"/>
    <property type="match status" value="1"/>
</dbReference>
<accession>A0ABR9QXH5</accession>
<dbReference type="RefSeq" id="WP_226385237.1">
    <property type="nucleotide sequence ID" value="NZ_JADCKA010000006.1"/>
</dbReference>
<dbReference type="PIRSF" id="PIRSF001455">
    <property type="entry name" value="DHQ_synth"/>
    <property type="match status" value="1"/>
</dbReference>
<feature type="domain" description="3-dehydroquinate synthase N-terminal" evidence="18">
    <location>
        <begin position="66"/>
        <end position="177"/>
    </location>
</feature>
<evidence type="ECO:0000256" key="13">
    <source>
        <dbReference type="ARBA" id="ARBA00023027"/>
    </source>
</evidence>
<dbReference type="Pfam" id="PF01761">
    <property type="entry name" value="DHQ_synthase"/>
    <property type="match status" value="1"/>
</dbReference>
<dbReference type="InterPro" id="IPR030960">
    <property type="entry name" value="DHQS/DOIS_N"/>
</dbReference>
<evidence type="ECO:0000256" key="6">
    <source>
        <dbReference type="ARBA" id="ARBA00013031"/>
    </source>
</evidence>
<evidence type="ECO:0000256" key="15">
    <source>
        <dbReference type="ARBA" id="ARBA00023239"/>
    </source>
</evidence>
<dbReference type="CDD" id="cd08195">
    <property type="entry name" value="DHQS"/>
    <property type="match status" value="1"/>
</dbReference>
<keyword evidence="16 17" id="KW-0170">Cobalt</keyword>
<keyword evidence="13 17" id="KW-0520">NAD</keyword>
<keyword evidence="12 17" id="KW-0862">Zinc</keyword>
<keyword evidence="14 17" id="KW-0057">Aromatic amino acid biosynthesis</keyword>
<dbReference type="InterPro" id="IPR050071">
    <property type="entry name" value="Dehydroquinate_synthase"/>
</dbReference>
<dbReference type="EMBL" id="JADCKA010000006">
    <property type="protein sequence ID" value="MBE5035589.1"/>
    <property type="molecule type" value="Genomic_DNA"/>
</dbReference>
<keyword evidence="15 17" id="KW-0456">Lyase</keyword>
<evidence type="ECO:0000256" key="9">
    <source>
        <dbReference type="ARBA" id="ARBA00022605"/>
    </source>
</evidence>
<feature type="binding site" evidence="17">
    <location>
        <position position="183"/>
    </location>
    <ligand>
        <name>Zn(2+)</name>
        <dbReference type="ChEBI" id="CHEBI:29105"/>
    </ligand>
</feature>
<comment type="catalytic activity">
    <reaction evidence="1 17">
        <text>7-phospho-2-dehydro-3-deoxy-D-arabino-heptonate = 3-dehydroquinate + phosphate</text>
        <dbReference type="Rhea" id="RHEA:21968"/>
        <dbReference type="ChEBI" id="CHEBI:32364"/>
        <dbReference type="ChEBI" id="CHEBI:43474"/>
        <dbReference type="ChEBI" id="CHEBI:58394"/>
        <dbReference type="EC" id="4.2.3.4"/>
    </reaction>
</comment>
<dbReference type="Proteomes" id="UP001516588">
    <property type="component" value="Unassembled WGS sequence"/>
</dbReference>
<feature type="binding site" evidence="17">
    <location>
        <position position="150"/>
    </location>
    <ligand>
        <name>NAD(+)</name>
        <dbReference type="ChEBI" id="CHEBI:57540"/>
    </ligand>
</feature>
<name>A0ABR9QXH5_9FIRM</name>
<gene>
    <name evidence="17 20" type="primary">aroB</name>
    <name evidence="20" type="ORF">INF20_04740</name>
</gene>
<keyword evidence="21" id="KW-1185">Reference proteome</keyword>
<protein>
    <recommendedName>
        <fullName evidence="7 17">3-dehydroquinate synthase</fullName>
        <shortName evidence="17">DHQS</shortName>
        <ecNumber evidence="6 17">4.2.3.4</ecNumber>
    </recommendedName>
</protein>
<dbReference type="Pfam" id="PF24621">
    <property type="entry name" value="DHQS_C"/>
    <property type="match status" value="1"/>
</dbReference>
<organism evidence="20 21">
    <name type="scientific">Gallibacter intestinalis</name>
    <dbReference type="NCBI Taxonomy" id="2779356"/>
    <lineage>
        <taxon>Bacteria</taxon>
        <taxon>Bacillati</taxon>
        <taxon>Bacillota</taxon>
        <taxon>Clostridia</taxon>
        <taxon>Eubacteriales</taxon>
        <taxon>Eubacteriaceae</taxon>
        <taxon>Gallibacter</taxon>
    </lineage>
</organism>
<evidence type="ECO:0000313" key="21">
    <source>
        <dbReference type="Proteomes" id="UP001516588"/>
    </source>
</evidence>
<comment type="cofactor">
    <cofactor evidence="17">
        <name>Co(2+)</name>
        <dbReference type="ChEBI" id="CHEBI:48828"/>
    </cofactor>
    <cofactor evidence="17">
        <name>Zn(2+)</name>
        <dbReference type="ChEBI" id="CHEBI:29105"/>
    </cofactor>
    <text evidence="17">Binds 1 divalent metal cation per subunit. Can use either Co(2+) or Zn(2+).</text>
</comment>
<feature type="binding site" evidence="17">
    <location>
        <begin position="128"/>
        <end position="129"/>
    </location>
    <ligand>
        <name>NAD(+)</name>
        <dbReference type="ChEBI" id="CHEBI:57540"/>
    </ligand>
</feature>
<evidence type="ECO:0000256" key="7">
    <source>
        <dbReference type="ARBA" id="ARBA00017684"/>
    </source>
</evidence>
<evidence type="ECO:0000256" key="12">
    <source>
        <dbReference type="ARBA" id="ARBA00022833"/>
    </source>
</evidence>
<comment type="caution">
    <text evidence="17">Lacks conserved residue(s) required for the propagation of feature annotation.</text>
</comment>
<evidence type="ECO:0000256" key="16">
    <source>
        <dbReference type="ARBA" id="ARBA00023285"/>
    </source>
</evidence>
<feature type="binding site" evidence="17">
    <location>
        <begin position="104"/>
        <end position="108"/>
    </location>
    <ligand>
        <name>NAD(+)</name>
        <dbReference type="ChEBI" id="CHEBI:57540"/>
    </ligand>
</feature>
<dbReference type="PANTHER" id="PTHR43622">
    <property type="entry name" value="3-DEHYDROQUINATE SYNTHASE"/>
    <property type="match status" value="1"/>
</dbReference>
<feature type="binding site" evidence="17">
    <location>
        <begin position="168"/>
        <end position="171"/>
    </location>
    <ligand>
        <name>NAD(+)</name>
        <dbReference type="ChEBI" id="CHEBI:57540"/>
    </ligand>
</feature>
<proteinExistence type="inferred from homology"/>
<dbReference type="EC" id="4.2.3.4" evidence="6 17"/>